<protein>
    <submittedName>
        <fullName evidence="3">SMP-30/gluconolactonase/LRE family protein</fullName>
    </submittedName>
</protein>
<evidence type="ECO:0000256" key="1">
    <source>
        <dbReference type="ARBA" id="ARBA00022801"/>
    </source>
</evidence>
<sequence length="311" mass="34716">MRELPPPAEVEFEAADPRFCSYILGNAEMECLGTGFRWIEGLVWMGDWNCLLFQDLPRNRTMMWREGQGVSVWREPSGYANGQARDRQGRVIAGSHQRRCLHRIEHDGRVTVLVSQHDDMRLNAPNDVVVKSDGAVWFTDPVYGISNDYEGGIQVSEQPPAVYRFDPRSGESSVVSRDFDGPNGLAFSPDERRLYVAETGDQRHPNPTQVLRVFDVSEDGTRLSNGRDFFKVSPGYTDGLAVDVDGNVWSSAADGVHCISPEGEFLGRIRTPALVSNLCFGGSPHLNRLFIGVSHSLYAVFLNRRGARWPG</sequence>
<dbReference type="SUPFAM" id="SSF63829">
    <property type="entry name" value="Calcium-dependent phosphotriesterase"/>
    <property type="match status" value="1"/>
</dbReference>
<dbReference type="Gene3D" id="2.120.10.30">
    <property type="entry name" value="TolB, C-terminal domain"/>
    <property type="match status" value="1"/>
</dbReference>
<dbReference type="PANTHER" id="PTHR47572:SF4">
    <property type="entry name" value="LACTONASE DRP35"/>
    <property type="match status" value="1"/>
</dbReference>
<dbReference type="RefSeq" id="WP_150971267.1">
    <property type="nucleotide sequence ID" value="NZ_VZDO01000013.1"/>
</dbReference>
<evidence type="ECO:0000259" key="2">
    <source>
        <dbReference type="Pfam" id="PF08450"/>
    </source>
</evidence>
<dbReference type="Proteomes" id="UP000432089">
    <property type="component" value="Unassembled WGS sequence"/>
</dbReference>
<proteinExistence type="predicted"/>
<dbReference type="InterPro" id="IPR011042">
    <property type="entry name" value="6-blade_b-propeller_TolB-like"/>
</dbReference>
<dbReference type="AlphaFoldDB" id="A0A7V7TVQ8"/>
<dbReference type="PANTHER" id="PTHR47572">
    <property type="entry name" value="LIPOPROTEIN-RELATED"/>
    <property type="match status" value="1"/>
</dbReference>
<comment type="caution">
    <text evidence="3">The sequence shown here is derived from an EMBL/GenBank/DDBJ whole genome shotgun (WGS) entry which is preliminary data.</text>
</comment>
<name>A0A7V7TVQ8_9HYPH</name>
<organism evidence="3 4">
    <name type="scientific">Plantimonas leprariae</name>
    <dbReference type="NCBI Taxonomy" id="2615207"/>
    <lineage>
        <taxon>Bacteria</taxon>
        <taxon>Pseudomonadati</taxon>
        <taxon>Pseudomonadota</taxon>
        <taxon>Alphaproteobacteria</taxon>
        <taxon>Hyphomicrobiales</taxon>
        <taxon>Aurantimonadaceae</taxon>
        <taxon>Plantimonas</taxon>
    </lineage>
</organism>
<gene>
    <name evidence="3" type="ORF">F6X38_15830</name>
</gene>
<feature type="domain" description="SMP-30/Gluconolactonase/LRE-like region" evidence="2">
    <location>
        <begin position="40"/>
        <end position="292"/>
    </location>
</feature>
<keyword evidence="1" id="KW-0378">Hydrolase</keyword>
<evidence type="ECO:0000313" key="3">
    <source>
        <dbReference type="EMBL" id="KAB0678496.1"/>
    </source>
</evidence>
<keyword evidence="4" id="KW-1185">Reference proteome</keyword>
<dbReference type="GO" id="GO:0016787">
    <property type="term" value="F:hydrolase activity"/>
    <property type="evidence" value="ECO:0007669"/>
    <property type="project" value="UniProtKB-KW"/>
</dbReference>
<accession>A0A7V7TVQ8</accession>
<dbReference type="EMBL" id="VZDO01000013">
    <property type="protein sequence ID" value="KAB0678496.1"/>
    <property type="molecule type" value="Genomic_DNA"/>
</dbReference>
<reference evidence="3 4" key="1">
    <citation type="submission" date="2019-09" db="EMBL/GenBank/DDBJ databases">
        <title>YIM 132180 draft genome.</title>
        <authorList>
            <person name="Zhang K."/>
        </authorList>
    </citation>
    <scope>NUCLEOTIDE SEQUENCE [LARGE SCALE GENOMIC DNA]</scope>
    <source>
        <strain evidence="3 4">YIM 132180</strain>
    </source>
</reference>
<dbReference type="InterPro" id="IPR051262">
    <property type="entry name" value="SMP-30/CGR1_Lactonase"/>
</dbReference>
<evidence type="ECO:0000313" key="4">
    <source>
        <dbReference type="Proteomes" id="UP000432089"/>
    </source>
</evidence>
<dbReference type="InterPro" id="IPR013658">
    <property type="entry name" value="SGL"/>
</dbReference>
<dbReference type="Pfam" id="PF08450">
    <property type="entry name" value="SGL"/>
    <property type="match status" value="1"/>
</dbReference>